<feature type="region of interest" description="Disordered" evidence="2">
    <location>
        <begin position="728"/>
        <end position="773"/>
    </location>
</feature>
<name>A0A0M0JY72_9EUKA</name>
<dbReference type="EMBL" id="JWZX01002052">
    <property type="protein sequence ID" value="KOO31267.1"/>
    <property type="molecule type" value="Genomic_DNA"/>
</dbReference>
<keyword evidence="1" id="KW-0863">Zinc-finger</keyword>
<dbReference type="AlphaFoldDB" id="A0A0M0JY72"/>
<keyword evidence="1" id="KW-0862">Zinc</keyword>
<evidence type="ECO:0000256" key="2">
    <source>
        <dbReference type="SAM" id="MobiDB-lite"/>
    </source>
</evidence>
<evidence type="ECO:0000313" key="5">
    <source>
        <dbReference type="Proteomes" id="UP000037460"/>
    </source>
</evidence>
<accession>A0A0M0JY72</accession>
<dbReference type="InterPro" id="IPR000571">
    <property type="entry name" value="Znf_CCCH"/>
</dbReference>
<feature type="domain" description="C3H1-type" evidence="3">
    <location>
        <begin position="805"/>
        <end position="833"/>
    </location>
</feature>
<reference evidence="5" key="1">
    <citation type="journal article" date="2015" name="PLoS Genet.">
        <title>Genome Sequence and Transcriptome Analyses of Chrysochromulina tobin: Metabolic Tools for Enhanced Algal Fitness in the Prominent Order Prymnesiales (Haptophyceae).</title>
        <authorList>
            <person name="Hovde B.T."/>
            <person name="Deodato C.R."/>
            <person name="Hunsperger H.M."/>
            <person name="Ryken S.A."/>
            <person name="Yost W."/>
            <person name="Jha R.K."/>
            <person name="Patterson J."/>
            <person name="Monnat R.J. Jr."/>
            <person name="Barlow S.B."/>
            <person name="Starkenburg S.R."/>
            <person name="Cattolico R.A."/>
        </authorList>
    </citation>
    <scope>NUCLEOTIDE SEQUENCE</scope>
    <source>
        <strain evidence="5">CCMP291</strain>
    </source>
</reference>
<dbReference type="GO" id="GO:0008270">
    <property type="term" value="F:zinc ion binding"/>
    <property type="evidence" value="ECO:0007669"/>
    <property type="project" value="UniProtKB-KW"/>
</dbReference>
<sequence>MASTLLAHGTIVQLSKSNAASKTSAGQWAVCILDKDSAQPGLEGTFNVFSNKEEAEAFLADHDEWLLSIDGPNPVAAPSPDQMSGFIASLTRKKADLHHLSSNWPEWCATTPSPPLDPLIGRHVQIPIKIGTYHAQVVALVASKDVAADTYRLTYDSNGSDAEIIMMAAALKEWCKRRPDALQKDKAPAAGPSGAPAASPAAGYPLPFNPTMCPLAYGAIKKLTVSSNTPGNTLDAREALAVLAARHGDRSEYSKLSLTSPGTDADDAAGGPIDIIVDGLLALERELGKPALNNPAQPRLWPADSAKKLGEAIASAVVRSASILPPQHPLATALKAKAVSLQEWLMFLNDSWMITADQARHTFAQSKRNDDYIMSGMLEHFLRRSGATIATIAAYDDNQDASSLLLLISYMSSGDPSNSPPTSSPSPTPSQFQPAHFQSQPLTSFQQQLGLGAQQGVQVTLSDKKAGDTARDVLQLRADAQALLQDPLATAQLENLVKIKDSGDGKLLDDEVKALTCPKLKRLIASDGDDLSKHLHGTLSPIAMHIDSIRRKLEDRMQAAVTGGATASLTNRQKLAIRHARLGHLQRLHIFHLIDEDDCGTKEAPLAQLGKWSTDKQKASLALAMRRLETILQFSNPSMIAEILTFFTRLLTRLLSLIDSEVKHTDLSKWYAHIIEQVTKPLVKFSNGDTNSGALEFDVTLLGQARDAEEAIRIAEATALAASSIGLARSNSSSSNKPGGKGGKAPKDDDAEKDAKKPKLAAGHPLKDTWADKDEDLQKVQGKYVKRIRGDHPLMLKWIQDTPKKNGKNVCWMHFNLQGGCVFGKECKNSHAK</sequence>
<feature type="zinc finger region" description="C3H1-type" evidence="1">
    <location>
        <begin position="805"/>
        <end position="833"/>
    </location>
</feature>
<feature type="region of interest" description="Disordered" evidence="2">
    <location>
        <begin position="415"/>
        <end position="436"/>
    </location>
</feature>
<feature type="compositionally biased region" description="Basic and acidic residues" evidence="2">
    <location>
        <begin position="745"/>
        <end position="757"/>
    </location>
</feature>
<protein>
    <recommendedName>
        <fullName evidence="3">C3H1-type domain-containing protein</fullName>
    </recommendedName>
</protein>
<comment type="caution">
    <text evidence="4">The sequence shown here is derived from an EMBL/GenBank/DDBJ whole genome shotgun (WGS) entry which is preliminary data.</text>
</comment>
<dbReference type="Proteomes" id="UP000037460">
    <property type="component" value="Unassembled WGS sequence"/>
</dbReference>
<keyword evidence="5" id="KW-1185">Reference proteome</keyword>
<organism evidence="4 5">
    <name type="scientific">Chrysochromulina tobinii</name>
    <dbReference type="NCBI Taxonomy" id="1460289"/>
    <lineage>
        <taxon>Eukaryota</taxon>
        <taxon>Haptista</taxon>
        <taxon>Haptophyta</taxon>
        <taxon>Prymnesiophyceae</taxon>
        <taxon>Prymnesiales</taxon>
        <taxon>Chrysochromulinaceae</taxon>
        <taxon>Chrysochromulina</taxon>
    </lineage>
</organism>
<evidence type="ECO:0000259" key="3">
    <source>
        <dbReference type="PROSITE" id="PS50103"/>
    </source>
</evidence>
<keyword evidence="1" id="KW-0479">Metal-binding</keyword>
<dbReference type="PROSITE" id="PS50103">
    <property type="entry name" value="ZF_C3H1"/>
    <property type="match status" value="1"/>
</dbReference>
<evidence type="ECO:0000256" key="1">
    <source>
        <dbReference type="PROSITE-ProRule" id="PRU00723"/>
    </source>
</evidence>
<gene>
    <name evidence="4" type="ORF">Ctob_016133</name>
</gene>
<proteinExistence type="predicted"/>
<evidence type="ECO:0000313" key="4">
    <source>
        <dbReference type="EMBL" id="KOO31267.1"/>
    </source>
</evidence>
<feature type="compositionally biased region" description="Pro residues" evidence="2">
    <location>
        <begin position="418"/>
        <end position="428"/>
    </location>
</feature>